<organism evidence="2 3">
    <name type="scientific">Pararge aegeria aegeria</name>
    <dbReference type="NCBI Taxonomy" id="348720"/>
    <lineage>
        <taxon>Eukaryota</taxon>
        <taxon>Metazoa</taxon>
        <taxon>Ecdysozoa</taxon>
        <taxon>Arthropoda</taxon>
        <taxon>Hexapoda</taxon>
        <taxon>Insecta</taxon>
        <taxon>Pterygota</taxon>
        <taxon>Neoptera</taxon>
        <taxon>Endopterygota</taxon>
        <taxon>Lepidoptera</taxon>
        <taxon>Glossata</taxon>
        <taxon>Ditrysia</taxon>
        <taxon>Papilionoidea</taxon>
        <taxon>Nymphalidae</taxon>
        <taxon>Satyrinae</taxon>
        <taxon>Satyrini</taxon>
        <taxon>Parargina</taxon>
        <taxon>Pararge</taxon>
    </lineage>
</organism>
<proteinExistence type="predicted"/>
<dbReference type="Proteomes" id="UP000838756">
    <property type="component" value="Unassembled WGS sequence"/>
</dbReference>
<gene>
    <name evidence="2" type="primary">jg7135</name>
    <name evidence="2" type="ORF">PAEG_LOCUS22853</name>
</gene>
<dbReference type="EMBL" id="CAKXAJ010026095">
    <property type="protein sequence ID" value="CAH2255835.1"/>
    <property type="molecule type" value="Genomic_DNA"/>
</dbReference>
<reference evidence="2" key="1">
    <citation type="submission" date="2022-03" db="EMBL/GenBank/DDBJ databases">
        <authorList>
            <person name="Lindestad O."/>
        </authorList>
    </citation>
    <scope>NUCLEOTIDE SEQUENCE</scope>
</reference>
<dbReference type="AlphaFoldDB" id="A0A8S4SB25"/>
<protein>
    <submittedName>
        <fullName evidence="2">Jg7135 protein</fullName>
    </submittedName>
</protein>
<sequence>MAWVMRTKKGPVRSRISRHNGELRTQVDSYQLGITLTSKRAMVWESERRESGQIERGAEALLMLAVICCVGLAIEILACMLMGPLLCYLMG</sequence>
<keyword evidence="1" id="KW-1133">Transmembrane helix</keyword>
<feature type="transmembrane region" description="Helical" evidence="1">
    <location>
        <begin position="61"/>
        <end position="86"/>
    </location>
</feature>
<accession>A0A8S4SB25</accession>
<keyword evidence="1" id="KW-0812">Transmembrane</keyword>
<evidence type="ECO:0000313" key="2">
    <source>
        <dbReference type="EMBL" id="CAH2255835.1"/>
    </source>
</evidence>
<keyword evidence="3" id="KW-1185">Reference proteome</keyword>
<comment type="caution">
    <text evidence="2">The sequence shown here is derived from an EMBL/GenBank/DDBJ whole genome shotgun (WGS) entry which is preliminary data.</text>
</comment>
<name>A0A8S4SB25_9NEOP</name>
<evidence type="ECO:0000313" key="3">
    <source>
        <dbReference type="Proteomes" id="UP000838756"/>
    </source>
</evidence>
<keyword evidence="1" id="KW-0472">Membrane</keyword>
<evidence type="ECO:0000256" key="1">
    <source>
        <dbReference type="SAM" id="Phobius"/>
    </source>
</evidence>